<evidence type="ECO:0000313" key="1">
    <source>
        <dbReference type="EMBL" id="AFD25924.1"/>
    </source>
</evidence>
<protein>
    <submittedName>
        <fullName evidence="1">Glycosylase</fullName>
    </submittedName>
</protein>
<dbReference type="PANTHER" id="PTHR35279:SF1">
    <property type="entry name" value="ARABINANASE_LEVANSUCRASE_INVERTASE"/>
    <property type="match status" value="1"/>
</dbReference>
<sequence length="393" mass="41470">MAGASDENLREIGNVLHDPADPVMPYRLYYSAFAGAYANDQTTLGNTYLHLLYSLDGRTWTRYGRVTSVTNGIEDPYVLIEGGLYYMFVEDKSEVPFRRIGRYTSPDGLTWTYTGPVGLALGASGAWDSGDVSSPTLLRDSDGSWLMLYEGRNMGASQYGAIGLARSTDRGLTWTKLNGGAPVVIPNAAAYSGVGAPTIGWLGEVVPDDLLCAGGVYYLLAHGQAPARNAYLPALLVSTDLITWTDPLGREVINDETNRAPSETMMFADRDAQSVIYTSGVTRSSGNGQPNLSRALTVTGGQGRVLEVAFSADGEARWLLAPYERLTVVGVLADGTGGVGNLRRRAVGAADSTLTDLGSVYPLYLDGGATGAVLVLSAAGVSGGLLAARVLTS</sequence>
<dbReference type="PANTHER" id="PTHR35279">
    <property type="match status" value="1"/>
</dbReference>
<dbReference type="Gene3D" id="2.115.10.20">
    <property type="entry name" value="Glycosyl hydrolase domain, family 43"/>
    <property type="match status" value="2"/>
</dbReference>
<reference evidence="1 2" key="1">
    <citation type="journal article" date="2012" name="PLoS ONE">
        <title>Genome sequence and transcriptome analysis of the radioresistant bacterium Deinococcus gobiensis: insights into the extreme environmental adaptations.</title>
        <authorList>
            <person name="Yuan M."/>
            <person name="Chen M."/>
            <person name="Zhang W."/>
            <person name="Lu W."/>
            <person name="Wang J."/>
            <person name="Yang M."/>
            <person name="Zhao P."/>
            <person name="Tang R."/>
            <person name="Li X."/>
            <person name="Hao Y."/>
            <person name="Zhou Z."/>
            <person name="Zhan Y."/>
            <person name="Yu H."/>
            <person name="Teng C."/>
            <person name="Yan Y."/>
            <person name="Ping S."/>
            <person name="Wang Y."/>
            <person name="Lin M."/>
        </authorList>
    </citation>
    <scope>NUCLEOTIDE SEQUENCE [LARGE SCALE GENOMIC DNA]</scope>
    <source>
        <strain evidence="1 2">I-0</strain>
    </source>
</reference>
<dbReference type="STRING" id="745776.DGo_CA1997"/>
<evidence type="ECO:0000313" key="2">
    <source>
        <dbReference type="Proteomes" id="UP000007575"/>
    </source>
</evidence>
<proteinExistence type="predicted"/>
<dbReference type="EMBL" id="CP002191">
    <property type="protein sequence ID" value="AFD25924.1"/>
    <property type="molecule type" value="Genomic_DNA"/>
</dbReference>
<dbReference type="InterPro" id="IPR023296">
    <property type="entry name" value="Glyco_hydro_beta-prop_sf"/>
</dbReference>
<dbReference type="HOGENOM" id="CLU_701551_0_0_0"/>
<keyword evidence="2" id="KW-1185">Reference proteome</keyword>
<organism evidence="1 2">
    <name type="scientific">Deinococcus gobiensis (strain DSM 21396 / JCM 16679 / CGMCC 1.7299 / I-0)</name>
    <dbReference type="NCBI Taxonomy" id="745776"/>
    <lineage>
        <taxon>Bacteria</taxon>
        <taxon>Thermotogati</taxon>
        <taxon>Deinococcota</taxon>
        <taxon>Deinococci</taxon>
        <taxon>Deinococcales</taxon>
        <taxon>Deinococcaceae</taxon>
        <taxon>Deinococcus</taxon>
    </lineage>
</organism>
<dbReference type="KEGG" id="dgo:DGo_CA1997"/>
<accession>H8GXS2</accession>
<dbReference type="SUPFAM" id="SSF75005">
    <property type="entry name" value="Arabinanase/levansucrase/invertase"/>
    <property type="match status" value="1"/>
</dbReference>
<dbReference type="AlphaFoldDB" id="H8GXS2"/>
<name>H8GXS2_DEIGI</name>
<gene>
    <name evidence="1" type="ordered locus">DGo_CA1997</name>
</gene>
<dbReference type="eggNOG" id="COG2152">
    <property type="taxonomic scope" value="Bacteria"/>
</dbReference>
<dbReference type="PATRIC" id="fig|745776.4.peg.2046"/>
<dbReference type="Proteomes" id="UP000007575">
    <property type="component" value="Chromosome"/>
</dbReference>